<gene>
    <name evidence="1" type="ORF">VB798_16770</name>
</gene>
<proteinExistence type="predicted"/>
<sequence>MYFPLIRSKQFELIALRDLSDKIAQSKKVSPIIEPVKESISVLEKTLTLFIQKGINFTIIINPIEGELKGGKQQIIVDFIKNRLGDYDNFQIGIYIKSEVDFSKQIKFLDDCNLLNANFTLIHNEQLDDLAIINEFNKNREVKYNVINSDRVSKRYDRNFKRQTVITLTDSFRQQKKNKDYSNNTDEFFSEEHLYFSEEGYAGFSDYLTIGEPFAEGGFLPYAVVIHLTYPDDNNKIRIGHFVSNSNEDTVDIAGKFAESLNKLMIFLKSHSYFKTSATIEFLNLSEKEHYPGLGTLKKLSVVNHIELVIQLLTNL</sequence>
<reference evidence="1 2" key="1">
    <citation type="submission" date="2023-12" db="EMBL/GenBank/DDBJ databases">
        <title>Novel species of the genus Arcicella isolated from rivers.</title>
        <authorList>
            <person name="Lu H."/>
        </authorList>
    </citation>
    <scope>NUCLEOTIDE SEQUENCE [LARGE SCALE GENOMIC DNA]</scope>
    <source>
        <strain evidence="1 2">DC25W</strain>
    </source>
</reference>
<dbReference type="InterPro" id="IPR047727">
    <property type="entry name" value="Sce7725-like"/>
</dbReference>
<dbReference type="RefSeq" id="WP_323260408.1">
    <property type="nucleotide sequence ID" value="NZ_JAYGIM010000013.1"/>
</dbReference>
<organism evidence="1 2">
    <name type="scientific">Arcicella lustrica</name>
    <dbReference type="NCBI Taxonomy" id="2984196"/>
    <lineage>
        <taxon>Bacteria</taxon>
        <taxon>Pseudomonadati</taxon>
        <taxon>Bacteroidota</taxon>
        <taxon>Cytophagia</taxon>
        <taxon>Cytophagales</taxon>
        <taxon>Flectobacillaceae</taxon>
        <taxon>Arcicella</taxon>
    </lineage>
</organism>
<evidence type="ECO:0000313" key="2">
    <source>
        <dbReference type="Proteomes" id="UP001302222"/>
    </source>
</evidence>
<dbReference type="NCBIfam" id="NF033831">
    <property type="entry name" value="sce7725_fam"/>
    <property type="match status" value="1"/>
</dbReference>
<evidence type="ECO:0000313" key="1">
    <source>
        <dbReference type="EMBL" id="MEA5428249.1"/>
    </source>
</evidence>
<dbReference type="Proteomes" id="UP001302222">
    <property type="component" value="Unassembled WGS sequence"/>
</dbReference>
<accession>A0ABU5SLZ1</accession>
<protein>
    <submittedName>
        <fullName evidence="1">Sce7725 family protein</fullName>
    </submittedName>
</protein>
<name>A0ABU5SLZ1_9BACT</name>
<keyword evidence="2" id="KW-1185">Reference proteome</keyword>
<dbReference type="EMBL" id="JAYGIM010000013">
    <property type="protein sequence ID" value="MEA5428249.1"/>
    <property type="molecule type" value="Genomic_DNA"/>
</dbReference>
<comment type="caution">
    <text evidence="1">The sequence shown here is derived from an EMBL/GenBank/DDBJ whole genome shotgun (WGS) entry which is preliminary data.</text>
</comment>